<accession>A0ABS4EYS1</accession>
<feature type="domain" description="Glycosyl transferase family 1" evidence="2">
    <location>
        <begin position="180"/>
        <end position="332"/>
    </location>
</feature>
<name>A0ABS4EYS1_9CLOT</name>
<gene>
    <name evidence="4" type="ORF">J2Z53_000721</name>
</gene>
<dbReference type="RefSeq" id="WP_209795861.1">
    <property type="nucleotide sequence ID" value="NZ_JAGGJZ010000002.1"/>
</dbReference>
<feature type="domain" description="Glycosyltransferase subfamily 4-like N-terminal" evidence="3">
    <location>
        <begin position="64"/>
        <end position="166"/>
    </location>
</feature>
<dbReference type="InterPro" id="IPR001296">
    <property type="entry name" value="Glyco_trans_1"/>
</dbReference>
<dbReference type="Pfam" id="PF00534">
    <property type="entry name" value="Glycos_transf_1"/>
    <property type="match status" value="1"/>
</dbReference>
<evidence type="ECO:0000256" key="1">
    <source>
        <dbReference type="ARBA" id="ARBA00022679"/>
    </source>
</evidence>
<dbReference type="CDD" id="cd03809">
    <property type="entry name" value="GT4_MtfB-like"/>
    <property type="match status" value="1"/>
</dbReference>
<protein>
    <submittedName>
        <fullName evidence="4">Glycosyltransferase involved in cell wall biosynthesis</fullName>
    </submittedName>
</protein>
<dbReference type="PANTHER" id="PTHR46401:SF2">
    <property type="entry name" value="GLYCOSYLTRANSFERASE WBBK-RELATED"/>
    <property type="match status" value="1"/>
</dbReference>
<dbReference type="EMBL" id="JAGGJZ010000002">
    <property type="protein sequence ID" value="MBP1889140.1"/>
    <property type="molecule type" value="Genomic_DNA"/>
</dbReference>
<dbReference type="Gene3D" id="3.40.50.2000">
    <property type="entry name" value="Glycogen Phosphorylase B"/>
    <property type="match status" value="2"/>
</dbReference>
<evidence type="ECO:0000259" key="3">
    <source>
        <dbReference type="Pfam" id="PF13439"/>
    </source>
</evidence>
<sequence>MKNIIFNGMILDENPTGLGVFTKNVLDNIDKNKIKTIISHKKLNYSVKNTIVNIESKNKLKRIFLRNYKFNKVINNLLEDGDIIFSPTQHGVIRKNLNQIITIHDMIPLFYPQGRIHQYIYYKYILPKVIKNCKKIITVSNYTKKDLVEYYKIPSEKIEVVYNGYNKPKFVDIDKSIEFVKNQFDVDDYILMVGINYKYKNLHSVIKAYSDIETKSKLVIVGNYNVEYGRYLKRIVSEYGLDKKVIFLGYVSEEEKEMLYQASKFFIFPSLYEGFGLPVLEAMANKTPVLLSNSTSLPEVGGEAAVYFDSNNIDEIKRSLEYMFNLDETERRNLIGKGLKNIERFSWKKCGKQLSKIFDNI</sequence>
<dbReference type="SUPFAM" id="SSF53756">
    <property type="entry name" value="UDP-Glycosyltransferase/glycogen phosphorylase"/>
    <property type="match status" value="1"/>
</dbReference>
<comment type="caution">
    <text evidence="4">The sequence shown here is derived from an EMBL/GenBank/DDBJ whole genome shotgun (WGS) entry which is preliminary data.</text>
</comment>
<proteinExistence type="predicted"/>
<organism evidence="4 5">
    <name type="scientific">Clostridium moniliforme</name>
    <dbReference type="NCBI Taxonomy" id="39489"/>
    <lineage>
        <taxon>Bacteria</taxon>
        <taxon>Bacillati</taxon>
        <taxon>Bacillota</taxon>
        <taxon>Clostridia</taxon>
        <taxon>Eubacteriales</taxon>
        <taxon>Clostridiaceae</taxon>
        <taxon>Clostridium</taxon>
    </lineage>
</organism>
<keyword evidence="5" id="KW-1185">Reference proteome</keyword>
<evidence type="ECO:0000313" key="5">
    <source>
        <dbReference type="Proteomes" id="UP000783390"/>
    </source>
</evidence>
<dbReference type="InterPro" id="IPR028098">
    <property type="entry name" value="Glyco_trans_4-like_N"/>
</dbReference>
<reference evidence="4 5" key="1">
    <citation type="submission" date="2021-03" db="EMBL/GenBank/DDBJ databases">
        <title>Genomic Encyclopedia of Type Strains, Phase IV (KMG-IV): sequencing the most valuable type-strain genomes for metagenomic binning, comparative biology and taxonomic classification.</title>
        <authorList>
            <person name="Goeker M."/>
        </authorList>
    </citation>
    <scope>NUCLEOTIDE SEQUENCE [LARGE SCALE GENOMIC DNA]</scope>
    <source>
        <strain evidence="4 5">DSM 3984</strain>
    </source>
</reference>
<evidence type="ECO:0000259" key="2">
    <source>
        <dbReference type="Pfam" id="PF00534"/>
    </source>
</evidence>
<keyword evidence="1" id="KW-0808">Transferase</keyword>
<dbReference type="Proteomes" id="UP000783390">
    <property type="component" value="Unassembled WGS sequence"/>
</dbReference>
<dbReference type="Pfam" id="PF13439">
    <property type="entry name" value="Glyco_transf_4"/>
    <property type="match status" value="1"/>
</dbReference>
<dbReference type="PANTHER" id="PTHR46401">
    <property type="entry name" value="GLYCOSYLTRANSFERASE WBBK-RELATED"/>
    <property type="match status" value="1"/>
</dbReference>
<evidence type="ECO:0000313" key="4">
    <source>
        <dbReference type="EMBL" id="MBP1889140.1"/>
    </source>
</evidence>